<feature type="signal peptide" evidence="2">
    <location>
        <begin position="1"/>
        <end position="18"/>
    </location>
</feature>
<evidence type="ECO:0000313" key="3">
    <source>
        <dbReference type="EMBL" id="OCF50952.1"/>
    </source>
</evidence>
<keyword evidence="2" id="KW-0732">Signal</keyword>
<dbReference type="EMBL" id="CP144521">
    <property type="protein sequence ID" value="WWC68727.1"/>
    <property type="molecule type" value="Genomic_DNA"/>
</dbReference>
<reference evidence="3" key="3">
    <citation type="submission" date="2016-07" db="EMBL/GenBank/DDBJ databases">
        <title>Evolution of pathogenesis and genome organization in the Tremellales.</title>
        <authorList>
            <person name="Cuomo C."/>
            <person name="Litvintseva A."/>
            <person name="Heitman J."/>
            <person name="Chen Y."/>
            <person name="Sun S."/>
            <person name="Springer D."/>
            <person name="Dromer F."/>
            <person name="Young S."/>
            <person name="Zeng Q."/>
            <person name="Chapman S."/>
            <person name="Gujja S."/>
            <person name="Saif S."/>
            <person name="Birren B."/>
        </authorList>
    </citation>
    <scope>NUCLEOTIDE SEQUENCE</scope>
    <source>
        <strain evidence="3">CBS 10737</strain>
    </source>
</reference>
<dbReference type="EMBL" id="KI894009">
    <property type="protein sequence ID" value="OCF50952.1"/>
    <property type="molecule type" value="Genomic_DNA"/>
</dbReference>
<dbReference type="Proteomes" id="UP000094020">
    <property type="component" value="Chromosome 3"/>
</dbReference>
<evidence type="ECO:0000256" key="2">
    <source>
        <dbReference type="SAM" id="SignalP"/>
    </source>
</evidence>
<evidence type="ECO:0000313" key="5">
    <source>
        <dbReference type="Proteomes" id="UP000094020"/>
    </source>
</evidence>
<name>A0A1B9I620_9TREE</name>
<proteinExistence type="predicted"/>
<feature type="region of interest" description="Disordered" evidence="1">
    <location>
        <begin position="156"/>
        <end position="183"/>
    </location>
</feature>
<evidence type="ECO:0000256" key="1">
    <source>
        <dbReference type="SAM" id="MobiDB-lite"/>
    </source>
</evidence>
<gene>
    <name evidence="3" type="ORF">I206_03014</name>
    <name evidence="4" type="ORF">I206_102661</name>
</gene>
<evidence type="ECO:0000313" key="4">
    <source>
        <dbReference type="EMBL" id="WWC68727.1"/>
    </source>
</evidence>
<dbReference type="OrthoDB" id="2563601at2759"/>
<dbReference type="AlphaFoldDB" id="A0A1B9I620"/>
<accession>A0A1B9I620</accession>
<keyword evidence="5" id="KW-1185">Reference proteome</keyword>
<dbReference type="KEGG" id="kpin:30171383"/>
<reference evidence="3" key="1">
    <citation type="submission" date="2013-07" db="EMBL/GenBank/DDBJ databases">
        <title>The Genome Sequence of Cryptococcus pinus CBS10737.</title>
        <authorList>
            <consortium name="The Broad Institute Genome Sequencing Platform"/>
            <person name="Cuomo C."/>
            <person name="Litvintseva A."/>
            <person name="Chen Y."/>
            <person name="Heitman J."/>
            <person name="Sun S."/>
            <person name="Springer D."/>
            <person name="Dromer F."/>
            <person name="Young S.K."/>
            <person name="Zeng Q."/>
            <person name="Gargeya S."/>
            <person name="Fitzgerald M."/>
            <person name="Abouelleil A."/>
            <person name="Alvarado L."/>
            <person name="Berlin A.M."/>
            <person name="Chapman S.B."/>
            <person name="Dewar J."/>
            <person name="Goldberg J."/>
            <person name="Griggs A."/>
            <person name="Gujja S."/>
            <person name="Hansen M."/>
            <person name="Howarth C."/>
            <person name="Imamovic A."/>
            <person name="Larimer J."/>
            <person name="McCowan C."/>
            <person name="Murphy C."/>
            <person name="Pearson M."/>
            <person name="Priest M."/>
            <person name="Roberts A."/>
            <person name="Saif S."/>
            <person name="Shea T."/>
            <person name="Sykes S."/>
            <person name="Wortman J."/>
            <person name="Nusbaum C."/>
            <person name="Birren B."/>
        </authorList>
    </citation>
    <scope>NUCLEOTIDE SEQUENCE [LARGE SCALE GENOMIC DNA]</scope>
    <source>
        <strain evidence="3">CBS 10737</strain>
    </source>
</reference>
<feature type="compositionally biased region" description="Acidic residues" evidence="1">
    <location>
        <begin position="171"/>
        <end position="183"/>
    </location>
</feature>
<dbReference type="RefSeq" id="XP_019012171.1">
    <property type="nucleotide sequence ID" value="XM_019154768.1"/>
</dbReference>
<sequence length="183" mass="20699">MRLTYFVAFLLSASVTMSAPTGFNDMISSQNTISPLDVRPSMPNSSPLNQIDSVFTPPPNRPEEYLSGVLRPHRSSERSGEILSNLSGGKSGWQSDILDRVPGSKQNEMERLKGVENILPDLIQGINEKPRISRRNYLEIDYQGRRVIKRGNEFHIQEQQDQGKQWAGASELDDEDDEPYYSQ</sequence>
<protein>
    <submittedName>
        <fullName evidence="3">Uncharacterized protein</fullName>
    </submittedName>
</protein>
<reference evidence="4" key="4">
    <citation type="submission" date="2024-02" db="EMBL/GenBank/DDBJ databases">
        <title>Comparative genomics of Cryptococcus and Kwoniella reveals pathogenesis evolution and contrasting modes of karyotype evolution via chromosome fusion or intercentromeric recombination.</title>
        <authorList>
            <person name="Coelho M.A."/>
            <person name="David-Palma M."/>
            <person name="Shea T."/>
            <person name="Bowers K."/>
            <person name="McGinley-Smith S."/>
            <person name="Mohammad A.W."/>
            <person name="Gnirke A."/>
            <person name="Yurkov A.M."/>
            <person name="Nowrousian M."/>
            <person name="Sun S."/>
            <person name="Cuomo C.A."/>
            <person name="Heitman J."/>
        </authorList>
    </citation>
    <scope>NUCLEOTIDE SEQUENCE</scope>
    <source>
        <strain evidence="4">CBS 10737</strain>
    </source>
</reference>
<dbReference type="GeneID" id="30171383"/>
<reference evidence="4" key="2">
    <citation type="submission" date="2013-07" db="EMBL/GenBank/DDBJ databases">
        <authorList>
            <consortium name="The Broad Institute Genome Sequencing Platform"/>
            <person name="Cuomo C."/>
            <person name="Litvintseva A."/>
            <person name="Chen Y."/>
            <person name="Heitman J."/>
            <person name="Sun S."/>
            <person name="Springer D."/>
            <person name="Dromer F."/>
            <person name="Young S.K."/>
            <person name="Zeng Q."/>
            <person name="Gargeya S."/>
            <person name="Fitzgerald M."/>
            <person name="Abouelleil A."/>
            <person name="Alvarado L."/>
            <person name="Berlin A.M."/>
            <person name="Chapman S.B."/>
            <person name="Dewar J."/>
            <person name="Goldberg J."/>
            <person name="Griggs A."/>
            <person name="Gujja S."/>
            <person name="Hansen M."/>
            <person name="Howarth C."/>
            <person name="Imamovic A."/>
            <person name="Larimer J."/>
            <person name="McCowan C."/>
            <person name="Murphy C."/>
            <person name="Pearson M."/>
            <person name="Priest M."/>
            <person name="Roberts A."/>
            <person name="Saif S."/>
            <person name="Shea T."/>
            <person name="Sykes S."/>
            <person name="Wortman J."/>
            <person name="Nusbaum C."/>
            <person name="Birren B."/>
        </authorList>
    </citation>
    <scope>NUCLEOTIDE SEQUENCE</scope>
    <source>
        <strain evidence="4">CBS 10737</strain>
    </source>
</reference>
<feature type="chain" id="PRO_5008628366" evidence="2">
    <location>
        <begin position="19"/>
        <end position="183"/>
    </location>
</feature>
<organism evidence="3">
    <name type="scientific">Kwoniella pini CBS 10737</name>
    <dbReference type="NCBI Taxonomy" id="1296096"/>
    <lineage>
        <taxon>Eukaryota</taxon>
        <taxon>Fungi</taxon>
        <taxon>Dikarya</taxon>
        <taxon>Basidiomycota</taxon>
        <taxon>Agaricomycotina</taxon>
        <taxon>Tremellomycetes</taxon>
        <taxon>Tremellales</taxon>
        <taxon>Cryptococcaceae</taxon>
        <taxon>Kwoniella</taxon>
    </lineage>
</organism>